<organism evidence="1 2">
    <name type="scientific">Ectopseudomonas oleovorans</name>
    <name type="common">Pseudomonas oleovorans</name>
    <dbReference type="NCBI Taxonomy" id="301"/>
    <lineage>
        <taxon>Bacteria</taxon>
        <taxon>Pseudomonadati</taxon>
        <taxon>Pseudomonadota</taxon>
        <taxon>Gammaproteobacteria</taxon>
        <taxon>Pseudomonadales</taxon>
        <taxon>Pseudomonadaceae</taxon>
        <taxon>Ectopseudomonas</taxon>
    </lineage>
</organism>
<evidence type="ECO:0000313" key="2">
    <source>
        <dbReference type="Proteomes" id="UP000254084"/>
    </source>
</evidence>
<dbReference type="EMBL" id="UGUW01000004">
    <property type="protein sequence ID" value="SUD59722.1"/>
    <property type="molecule type" value="Genomic_DNA"/>
</dbReference>
<protein>
    <submittedName>
        <fullName evidence="1">Glycosyl transferase group 1 protein</fullName>
    </submittedName>
</protein>
<dbReference type="RefSeq" id="WP_084342457.1">
    <property type="nucleotide sequence ID" value="NZ_UGUW01000004.1"/>
</dbReference>
<accession>A0A379K5M1</accession>
<dbReference type="Pfam" id="PF13692">
    <property type="entry name" value="Glyco_trans_1_4"/>
    <property type="match status" value="1"/>
</dbReference>
<dbReference type="Proteomes" id="UP000254084">
    <property type="component" value="Unassembled WGS sequence"/>
</dbReference>
<name>A0A379K5M1_ECTOL</name>
<keyword evidence="1" id="KW-0808">Transferase</keyword>
<evidence type="ECO:0000313" key="1">
    <source>
        <dbReference type="EMBL" id="SUD59722.1"/>
    </source>
</evidence>
<dbReference type="InterPro" id="IPR050194">
    <property type="entry name" value="Glycosyltransferase_grp1"/>
</dbReference>
<sequence length="410" mass="46296">MRLFFLGGVFDKAIVEDVNVKSRGVVQNAADSFQKNLIYGLVKVFPSISIFSLPFLGSYPLRYNDAFVKGIASEIGSDIPVTRLGFINISIVKYISRAISVFFNFMKVRPGHDDIVMVYSLHVPFLIGLLLSRFISRSNFKVLVIVPDLPEYMNDSGGLFYSLLKYIESFILSRLLNRVSYYCLLTESMASRLRLKKSEYIVVEGVATHCTEGDSSNSPKILAEMNISEGRKAFFYSGTLAKRYGIKLLLDSFLMIKEDCELWICGDGDGRSEVEKYAKCDSRIKYFGQLPRSSVLELQKEATFLVNPRPPEGEYTRYSFPSKILEYMSSGRPVIMFRLEGIPSEYYGYCYTPKSASVLDLSACMSNVLLVSEEELNYKGEQAFDFVTANKSGVAQARRIQNFIKGNNDV</sequence>
<dbReference type="AlphaFoldDB" id="A0A379K5M1"/>
<dbReference type="PANTHER" id="PTHR45947:SF3">
    <property type="entry name" value="SULFOQUINOVOSYL TRANSFERASE SQD2"/>
    <property type="match status" value="1"/>
</dbReference>
<dbReference type="Gene3D" id="3.40.50.2000">
    <property type="entry name" value="Glycogen Phosphorylase B"/>
    <property type="match status" value="1"/>
</dbReference>
<gene>
    <name evidence="1" type="ORF">NCTC10860_02021</name>
</gene>
<dbReference type="PANTHER" id="PTHR45947">
    <property type="entry name" value="SULFOQUINOVOSYL TRANSFERASE SQD2"/>
    <property type="match status" value="1"/>
</dbReference>
<dbReference type="SUPFAM" id="SSF53756">
    <property type="entry name" value="UDP-Glycosyltransferase/glycogen phosphorylase"/>
    <property type="match status" value="1"/>
</dbReference>
<reference evidence="1 2" key="1">
    <citation type="submission" date="2018-06" db="EMBL/GenBank/DDBJ databases">
        <authorList>
            <consortium name="Pathogen Informatics"/>
            <person name="Doyle S."/>
        </authorList>
    </citation>
    <scope>NUCLEOTIDE SEQUENCE [LARGE SCALE GENOMIC DNA]</scope>
    <source>
        <strain evidence="1 2">NCTC10860</strain>
    </source>
</reference>
<dbReference type="GO" id="GO:0016757">
    <property type="term" value="F:glycosyltransferase activity"/>
    <property type="evidence" value="ECO:0007669"/>
    <property type="project" value="TreeGrafter"/>
</dbReference>
<proteinExistence type="predicted"/>